<evidence type="ECO:0000256" key="4">
    <source>
        <dbReference type="ARBA" id="ARBA00022801"/>
    </source>
</evidence>
<dbReference type="Pfam" id="PF25597">
    <property type="entry name" value="SH3_retrovirus"/>
    <property type="match status" value="1"/>
</dbReference>
<dbReference type="InterPro" id="IPR025724">
    <property type="entry name" value="GAG-pre-integrase_dom"/>
</dbReference>
<proteinExistence type="predicted"/>
<dbReference type="SUPFAM" id="SSF53098">
    <property type="entry name" value="Ribonuclease H-like"/>
    <property type="match status" value="1"/>
</dbReference>
<dbReference type="GO" id="GO:0004190">
    <property type="term" value="F:aspartic-type endopeptidase activity"/>
    <property type="evidence" value="ECO:0007669"/>
    <property type="project" value="UniProtKB-KW"/>
</dbReference>
<comment type="caution">
    <text evidence="7">The sequence shown here is derived from an EMBL/GenBank/DDBJ whole genome shotgun (WGS) entry which is preliminary data.</text>
</comment>
<keyword evidence="4" id="KW-0378">Hydrolase</keyword>
<organism evidence="7">
    <name type="scientific">Sesamum radiatum</name>
    <name type="common">Black benniseed</name>
    <dbReference type="NCBI Taxonomy" id="300843"/>
    <lineage>
        <taxon>Eukaryota</taxon>
        <taxon>Viridiplantae</taxon>
        <taxon>Streptophyta</taxon>
        <taxon>Embryophyta</taxon>
        <taxon>Tracheophyta</taxon>
        <taxon>Spermatophyta</taxon>
        <taxon>Magnoliopsida</taxon>
        <taxon>eudicotyledons</taxon>
        <taxon>Gunneridae</taxon>
        <taxon>Pentapetalae</taxon>
        <taxon>asterids</taxon>
        <taxon>lamiids</taxon>
        <taxon>Lamiales</taxon>
        <taxon>Pedaliaceae</taxon>
        <taxon>Sesamum</taxon>
    </lineage>
</organism>
<feature type="compositionally biased region" description="Polar residues" evidence="5">
    <location>
        <begin position="851"/>
        <end position="868"/>
    </location>
</feature>
<dbReference type="InterPro" id="IPR036397">
    <property type="entry name" value="RNaseH_sf"/>
</dbReference>
<dbReference type="Pfam" id="PF00665">
    <property type="entry name" value="rve"/>
    <property type="match status" value="1"/>
</dbReference>
<evidence type="ECO:0000313" key="7">
    <source>
        <dbReference type="EMBL" id="KAL0344475.1"/>
    </source>
</evidence>
<evidence type="ECO:0000256" key="5">
    <source>
        <dbReference type="SAM" id="MobiDB-lite"/>
    </source>
</evidence>
<dbReference type="PROSITE" id="PS50994">
    <property type="entry name" value="INTEGRASE"/>
    <property type="match status" value="1"/>
</dbReference>
<name>A0AAW2NKX3_SESRA</name>
<keyword evidence="1" id="KW-0645">Protease</keyword>
<dbReference type="GO" id="GO:0015074">
    <property type="term" value="P:DNA integration"/>
    <property type="evidence" value="ECO:0007669"/>
    <property type="project" value="InterPro"/>
</dbReference>
<dbReference type="CDD" id="cd09272">
    <property type="entry name" value="RNase_HI_RT_Ty1"/>
    <property type="match status" value="1"/>
</dbReference>
<dbReference type="GO" id="GO:0003676">
    <property type="term" value="F:nucleic acid binding"/>
    <property type="evidence" value="ECO:0007669"/>
    <property type="project" value="InterPro"/>
</dbReference>
<reference evidence="7" key="1">
    <citation type="submission" date="2020-06" db="EMBL/GenBank/DDBJ databases">
        <authorList>
            <person name="Li T."/>
            <person name="Hu X."/>
            <person name="Zhang T."/>
            <person name="Song X."/>
            <person name="Zhang H."/>
            <person name="Dai N."/>
            <person name="Sheng W."/>
            <person name="Hou X."/>
            <person name="Wei L."/>
        </authorList>
    </citation>
    <scope>NUCLEOTIDE SEQUENCE</scope>
    <source>
        <strain evidence="7">G02</strain>
        <tissue evidence="7">Leaf</tissue>
    </source>
</reference>
<dbReference type="Pfam" id="PF13976">
    <property type="entry name" value="gag_pre-integrs"/>
    <property type="match status" value="1"/>
</dbReference>
<dbReference type="EMBL" id="JACGWJ010000019">
    <property type="protein sequence ID" value="KAL0344475.1"/>
    <property type="molecule type" value="Genomic_DNA"/>
</dbReference>
<evidence type="ECO:0000259" key="6">
    <source>
        <dbReference type="PROSITE" id="PS50994"/>
    </source>
</evidence>
<dbReference type="Pfam" id="PF22936">
    <property type="entry name" value="Pol_BBD"/>
    <property type="match status" value="1"/>
</dbReference>
<dbReference type="InterPro" id="IPR001584">
    <property type="entry name" value="Integrase_cat-core"/>
</dbReference>
<dbReference type="InterPro" id="IPR012337">
    <property type="entry name" value="RNaseH-like_sf"/>
</dbReference>
<dbReference type="GO" id="GO:0046872">
    <property type="term" value="F:metal ion binding"/>
    <property type="evidence" value="ECO:0007669"/>
    <property type="project" value="UniProtKB-KW"/>
</dbReference>
<evidence type="ECO:0000256" key="1">
    <source>
        <dbReference type="ARBA" id="ARBA00022670"/>
    </source>
</evidence>
<protein>
    <submittedName>
        <fullName evidence="7">Retrovirus-related Pol polyprotein from transposon RE1</fullName>
    </submittedName>
</protein>
<dbReference type="InterPro" id="IPR029472">
    <property type="entry name" value="Copia-like_N"/>
</dbReference>
<dbReference type="InterPro" id="IPR039537">
    <property type="entry name" value="Retrotran_Ty1/copia-like"/>
</dbReference>
<dbReference type="SUPFAM" id="SSF56672">
    <property type="entry name" value="DNA/RNA polymerases"/>
    <property type="match status" value="1"/>
</dbReference>
<dbReference type="PANTHER" id="PTHR42648:SF31">
    <property type="entry name" value="RNA-DIRECTED DNA POLYMERASE"/>
    <property type="match status" value="1"/>
</dbReference>
<dbReference type="InterPro" id="IPR057670">
    <property type="entry name" value="SH3_retrovirus"/>
</dbReference>
<dbReference type="InterPro" id="IPR054722">
    <property type="entry name" value="PolX-like_BBD"/>
</dbReference>
<dbReference type="Pfam" id="PF14244">
    <property type="entry name" value="Retrotran_gag_3"/>
    <property type="match status" value="1"/>
</dbReference>
<keyword evidence="2" id="KW-0479">Metal-binding</keyword>
<dbReference type="Pfam" id="PF07727">
    <property type="entry name" value="RVT_2"/>
    <property type="match status" value="2"/>
</dbReference>
<accession>A0AAW2NKX3</accession>
<dbReference type="InterPro" id="IPR043502">
    <property type="entry name" value="DNA/RNA_pol_sf"/>
</dbReference>
<evidence type="ECO:0000256" key="2">
    <source>
        <dbReference type="ARBA" id="ARBA00022723"/>
    </source>
</evidence>
<dbReference type="InterPro" id="IPR013103">
    <property type="entry name" value="RVT_2"/>
</dbReference>
<gene>
    <name evidence="7" type="ORF">Sradi_4278800</name>
</gene>
<evidence type="ECO:0000256" key="3">
    <source>
        <dbReference type="ARBA" id="ARBA00022750"/>
    </source>
</evidence>
<dbReference type="Gene3D" id="3.30.420.10">
    <property type="entry name" value="Ribonuclease H-like superfamily/Ribonuclease H"/>
    <property type="match status" value="1"/>
</dbReference>
<sequence>MATGPGDLTEDRGTTKPKVSELLELQSSDHPGMVLVSTPLNGRNYMGWSRAMRIALGAKMKLGFITGKCVRPDENSDDFEKWMRVDCMVTSWLLNSISKDIVDAFLYTASAHELWTELEQRFGECNGPLLYQIQREIASISQGALSVTAYFTKLKQLWDELTYLAPVPHCNCEYTRTVVDYATSNQLMQFLMGLNDIYDHVRNQILVTEPLPNVNKAYSMILRVEKQRQVSLSLNEGNEGAAMFSRAVAYKKDVQHKTDFKKRSFVDKKNLRCDNCNRSGHDRSTCFKIHGFPDWYKDLTEQRKKDGTGGRVFNVQIDDNRTATEAHSTSDAASVSEVVRMELMKFMRSLAPTEHQPETRSDDYAGINFTRSELENLQLESWIIDSGATNHMCADSSLFHSLTLLKKPVSIRLPDNSSKTVTQSGTVCLNDKISLVHVLYVPFFHNNLISVSKLCADSNITLEFLPTHCILQDRMTKDILAVARETNRLYILDPSSFSRNHIDIYRNRLSCKVFHVAHCDVFLWHQRLGHPSFKTLQHVKGLGSSALTDNTICDVCPMAKQSRLPFQTSTSKSSTLFELIHIDLWGPYKHASLSGCHFFLTIVDDYSRTTWTYLLKHKSQAVPSLETYLKMVQTQFHANVKVVRSDNGLEFLSLQCQSLFSNLGIIHQRSCNYTPQQNGLVERKHRHLLNVARALLIQASLPKQFWGEAILTATYLINRLPSSVLGWKTPYEILHQHPPTYDQLKTFGCLAFACNVKPFKDKFDTRAHKCVFIGYSSGQKAFKLYDLNNHSVIISRDVIFYEQNFPFSTYTLPDLTATPLPLVSLTDDPPVLSNPSPQLTDIPERSPPPHSTSTNVDFPPSSLEQSPTFPIRRSTRQSQKPHWMSDFVCNHSSSFTNAHMSFVGHLSVLQEPSTFSQAQQHAEWREAMKHELTALEKNHTWELTTLPEGKRAIGSKWVYKVKLHSDGTVERYKARLVAKGYNQIEGVDFFDSFSPVAKPVTASRQWNLEFTTQLTAYGFQQSANDHCLFTLSSPHGFLALLVYVDDVLITGTSDVLIQNVKSYLDRLFTIKDLGYVKYFLGLEVARSSDGISVSQHKYICDIVTDLHLQDAKSCTTPLPSGLKFSANEGALLQEPDRYRRLIGKLLYLGFTRPDISFAVQQLSQFLQHPTQQHWDAAVHVVRYLKGSSSMALFFPSQNSLQLSAFSDADWAACVDSRRSVTGYCIFLGSSLISWKTKKQNTVSRSSAEAEYRGMATTVCELMWITYILKDFQVPLTTPIPFWCDNQAALHITANPVFHERTKHLDIDCHIVRDKYKEGFISPGHIAGHLQPADAFTKILSVAAFTQSRVKLGLVSLPTLQLEGGVSSISYIYTVTYTHIHTFAVTLFTISNTRLLRCGGNGRFCISI</sequence>
<reference evidence="7" key="2">
    <citation type="journal article" date="2024" name="Plant">
        <title>Genomic evolution and insights into agronomic trait innovations of Sesamum species.</title>
        <authorList>
            <person name="Miao H."/>
            <person name="Wang L."/>
            <person name="Qu L."/>
            <person name="Liu H."/>
            <person name="Sun Y."/>
            <person name="Le M."/>
            <person name="Wang Q."/>
            <person name="Wei S."/>
            <person name="Zheng Y."/>
            <person name="Lin W."/>
            <person name="Duan Y."/>
            <person name="Cao H."/>
            <person name="Xiong S."/>
            <person name="Wang X."/>
            <person name="Wei L."/>
            <person name="Li C."/>
            <person name="Ma Q."/>
            <person name="Ju M."/>
            <person name="Zhao R."/>
            <person name="Li G."/>
            <person name="Mu C."/>
            <person name="Tian Q."/>
            <person name="Mei H."/>
            <person name="Zhang T."/>
            <person name="Gao T."/>
            <person name="Zhang H."/>
        </authorList>
    </citation>
    <scope>NUCLEOTIDE SEQUENCE</scope>
    <source>
        <strain evidence="7">G02</strain>
    </source>
</reference>
<dbReference type="GO" id="GO:0006508">
    <property type="term" value="P:proteolysis"/>
    <property type="evidence" value="ECO:0007669"/>
    <property type="project" value="UniProtKB-KW"/>
</dbReference>
<dbReference type="PANTHER" id="PTHR42648">
    <property type="entry name" value="TRANSPOSASE, PUTATIVE-RELATED"/>
    <property type="match status" value="1"/>
</dbReference>
<feature type="region of interest" description="Disordered" evidence="5">
    <location>
        <begin position="826"/>
        <end position="878"/>
    </location>
</feature>
<keyword evidence="3" id="KW-0064">Aspartyl protease</keyword>
<feature type="domain" description="Integrase catalytic" evidence="6">
    <location>
        <begin position="561"/>
        <end position="738"/>
    </location>
</feature>